<dbReference type="GO" id="GO:0005049">
    <property type="term" value="F:nuclear export signal receptor activity"/>
    <property type="evidence" value="ECO:0007669"/>
    <property type="project" value="InterPro"/>
</dbReference>
<gene>
    <name evidence="2" type="ORF">TEA_015803</name>
</gene>
<name>A0A4S4EJ07_CAMSN</name>
<dbReference type="Pfam" id="PF19273">
    <property type="entry name" value="Exportin-5"/>
    <property type="match status" value="1"/>
</dbReference>
<sequence>MVVFSFSVFSFAMRITVIEAIVYGRALSFPSVAKSLGFAYSCPETHWIIVPHHLHHPPQSYLSLFTSTVAASSLAVQPPGHSILQWQTQLRISVGWTSSKVASFGQDLRMILSVMTVIYGTGVLVVGLGPLESSCGDLLELIRFVASVKPFIAASKVSERIITIIQSILLAAVPAQELAVMESMQVALETIVSAVFDGSNEFGGSFSETQIALCRIFEGLLQQLLSLKWTEPKLVVVLGHYFDALGPFLKYFPDAVGSVINKLFELLTSLPFVLKDPSTSISRHARLQICTSFIRIAKAVDKSLLPHMKLLGMFLVKEETGPRQRILLLGGRTFEIEEVAMDQSGVGGGEVERVAAMTTLDAHVHDDEGVAMVQGVTEEGWYSLGRRLKRFDCWWGCVAMIVRTRKGEIRCILVGGIGGVTGMEGINDNFIWILTEEAIRAGALSSPKTNGLLKLGQVVDPSVFQVFETFRHDVGSQPRVVNDGPLTLAKKEALTSSVAIEPPVALYSRHRSVGNRDMGASKLKHIDERQMLV</sequence>
<dbReference type="Gene3D" id="1.25.10.10">
    <property type="entry name" value="Leucine-rich Repeat Variant"/>
    <property type="match status" value="1"/>
</dbReference>
<evidence type="ECO:0000313" key="3">
    <source>
        <dbReference type="Proteomes" id="UP000306102"/>
    </source>
</evidence>
<dbReference type="EMBL" id="SDRB02004289">
    <property type="protein sequence ID" value="THG16122.1"/>
    <property type="molecule type" value="Genomic_DNA"/>
</dbReference>
<evidence type="ECO:0000259" key="1">
    <source>
        <dbReference type="Pfam" id="PF19273"/>
    </source>
</evidence>
<dbReference type="Proteomes" id="UP000306102">
    <property type="component" value="Unassembled WGS sequence"/>
</dbReference>
<dbReference type="GO" id="GO:0006405">
    <property type="term" value="P:RNA export from nucleus"/>
    <property type="evidence" value="ECO:0007669"/>
    <property type="project" value="TreeGrafter"/>
</dbReference>
<comment type="caution">
    <text evidence="2">The sequence shown here is derived from an EMBL/GenBank/DDBJ whole genome shotgun (WGS) entry which is preliminary data.</text>
</comment>
<dbReference type="GO" id="GO:0005634">
    <property type="term" value="C:nucleus"/>
    <property type="evidence" value="ECO:0007669"/>
    <property type="project" value="TreeGrafter"/>
</dbReference>
<feature type="domain" description="Exportin-5 C-terminal" evidence="1">
    <location>
        <begin position="137"/>
        <end position="311"/>
    </location>
</feature>
<dbReference type="InterPro" id="IPR045478">
    <property type="entry name" value="Exportin-5_C"/>
</dbReference>
<dbReference type="InterPro" id="IPR045065">
    <property type="entry name" value="XPO1/5"/>
</dbReference>
<dbReference type="PANTHER" id="PTHR11223">
    <property type="entry name" value="EXPORTIN 1/5"/>
    <property type="match status" value="1"/>
</dbReference>
<dbReference type="InterPro" id="IPR011989">
    <property type="entry name" value="ARM-like"/>
</dbReference>
<dbReference type="GO" id="GO:0006611">
    <property type="term" value="P:protein export from nucleus"/>
    <property type="evidence" value="ECO:0007669"/>
    <property type="project" value="InterPro"/>
</dbReference>
<keyword evidence="3" id="KW-1185">Reference proteome</keyword>
<evidence type="ECO:0000313" key="2">
    <source>
        <dbReference type="EMBL" id="THG16122.1"/>
    </source>
</evidence>
<protein>
    <recommendedName>
        <fullName evidence="1">Exportin-5 C-terminal domain-containing protein</fullName>
    </recommendedName>
</protein>
<dbReference type="PANTHER" id="PTHR11223:SF3">
    <property type="entry name" value="EXPORTIN-5"/>
    <property type="match status" value="1"/>
</dbReference>
<reference evidence="2 3" key="1">
    <citation type="journal article" date="2018" name="Proc. Natl. Acad. Sci. U.S.A.">
        <title>Draft genome sequence of Camellia sinensis var. sinensis provides insights into the evolution of the tea genome and tea quality.</title>
        <authorList>
            <person name="Wei C."/>
            <person name="Yang H."/>
            <person name="Wang S."/>
            <person name="Zhao J."/>
            <person name="Liu C."/>
            <person name="Gao L."/>
            <person name="Xia E."/>
            <person name="Lu Y."/>
            <person name="Tai Y."/>
            <person name="She G."/>
            <person name="Sun J."/>
            <person name="Cao H."/>
            <person name="Tong W."/>
            <person name="Gao Q."/>
            <person name="Li Y."/>
            <person name="Deng W."/>
            <person name="Jiang X."/>
            <person name="Wang W."/>
            <person name="Chen Q."/>
            <person name="Zhang S."/>
            <person name="Li H."/>
            <person name="Wu J."/>
            <person name="Wang P."/>
            <person name="Li P."/>
            <person name="Shi C."/>
            <person name="Zheng F."/>
            <person name="Jian J."/>
            <person name="Huang B."/>
            <person name="Shan D."/>
            <person name="Shi M."/>
            <person name="Fang C."/>
            <person name="Yue Y."/>
            <person name="Li F."/>
            <person name="Li D."/>
            <person name="Wei S."/>
            <person name="Han B."/>
            <person name="Jiang C."/>
            <person name="Yin Y."/>
            <person name="Xia T."/>
            <person name="Zhang Z."/>
            <person name="Bennetzen J.L."/>
            <person name="Zhao S."/>
            <person name="Wan X."/>
        </authorList>
    </citation>
    <scope>NUCLEOTIDE SEQUENCE [LARGE SCALE GENOMIC DNA]</scope>
    <source>
        <strain evidence="3">cv. Shuchazao</strain>
        <tissue evidence="2">Leaf</tissue>
    </source>
</reference>
<dbReference type="GO" id="GO:0003723">
    <property type="term" value="F:RNA binding"/>
    <property type="evidence" value="ECO:0007669"/>
    <property type="project" value="TreeGrafter"/>
</dbReference>
<dbReference type="GO" id="GO:0005737">
    <property type="term" value="C:cytoplasm"/>
    <property type="evidence" value="ECO:0007669"/>
    <property type="project" value="TreeGrafter"/>
</dbReference>
<dbReference type="AlphaFoldDB" id="A0A4S4EJ07"/>
<accession>A0A4S4EJ07</accession>
<proteinExistence type="predicted"/>
<dbReference type="GO" id="GO:0042565">
    <property type="term" value="C:RNA nuclear export complex"/>
    <property type="evidence" value="ECO:0007669"/>
    <property type="project" value="TreeGrafter"/>
</dbReference>
<organism evidence="2 3">
    <name type="scientific">Camellia sinensis var. sinensis</name>
    <name type="common">China tea</name>
    <dbReference type="NCBI Taxonomy" id="542762"/>
    <lineage>
        <taxon>Eukaryota</taxon>
        <taxon>Viridiplantae</taxon>
        <taxon>Streptophyta</taxon>
        <taxon>Embryophyta</taxon>
        <taxon>Tracheophyta</taxon>
        <taxon>Spermatophyta</taxon>
        <taxon>Magnoliopsida</taxon>
        <taxon>eudicotyledons</taxon>
        <taxon>Gunneridae</taxon>
        <taxon>Pentapetalae</taxon>
        <taxon>asterids</taxon>
        <taxon>Ericales</taxon>
        <taxon>Theaceae</taxon>
        <taxon>Camellia</taxon>
    </lineage>
</organism>
<dbReference type="STRING" id="542762.A0A4S4EJ07"/>